<feature type="non-terminal residue" evidence="1">
    <location>
        <position position="51"/>
    </location>
</feature>
<dbReference type="EMBL" id="QNUK01000037">
    <property type="protein sequence ID" value="KAF5906089.1"/>
    <property type="molecule type" value="Genomic_DNA"/>
</dbReference>
<gene>
    <name evidence="1" type="primary">chly</name>
    <name evidence="1" type="ORF">DAT39_004132</name>
</gene>
<proteinExistence type="predicted"/>
<accession>A0A8J4X8Y6</accession>
<evidence type="ECO:0000313" key="2">
    <source>
        <dbReference type="Proteomes" id="UP000727407"/>
    </source>
</evidence>
<reference evidence="1" key="1">
    <citation type="submission" date="2020-07" db="EMBL/GenBank/DDBJ databases">
        <title>Clarias magur genome sequencing, assembly and annotation.</title>
        <authorList>
            <person name="Kushwaha B."/>
            <person name="Kumar R."/>
            <person name="Das P."/>
            <person name="Joshi C.G."/>
            <person name="Kumar D."/>
            <person name="Nagpure N.S."/>
            <person name="Pandey M."/>
            <person name="Agarwal S."/>
            <person name="Srivastava S."/>
            <person name="Singh M."/>
            <person name="Sahoo L."/>
            <person name="Jayasankar P."/>
            <person name="Meher P.K."/>
            <person name="Koringa P.G."/>
            <person name="Iquebal M.A."/>
            <person name="Das S.P."/>
            <person name="Bit A."/>
            <person name="Patnaik S."/>
            <person name="Patel N."/>
            <person name="Shah T.M."/>
            <person name="Hinsu A."/>
            <person name="Jena J.K."/>
        </authorList>
    </citation>
    <scope>NUCLEOTIDE SEQUENCE</scope>
    <source>
        <strain evidence="1">CIFAMagur01</strain>
        <tissue evidence="1">Testis</tissue>
    </source>
</reference>
<dbReference type="Proteomes" id="UP000727407">
    <property type="component" value="Unassembled WGS sequence"/>
</dbReference>
<sequence>SKESNNLAEILMKRTSVPSHAGSGSVPSDEGIAQVLPKTVYSKEYRKESKR</sequence>
<protein>
    <submittedName>
        <fullName evidence="1">Hevamine-A</fullName>
    </submittedName>
</protein>
<evidence type="ECO:0000313" key="1">
    <source>
        <dbReference type="EMBL" id="KAF5906089.1"/>
    </source>
</evidence>
<feature type="non-terminal residue" evidence="1">
    <location>
        <position position="1"/>
    </location>
</feature>
<comment type="caution">
    <text evidence="1">The sequence shown here is derived from an EMBL/GenBank/DDBJ whole genome shotgun (WGS) entry which is preliminary data.</text>
</comment>
<name>A0A8J4X8Y6_CLAMG</name>
<organism evidence="1 2">
    <name type="scientific">Clarias magur</name>
    <name type="common">Asian catfish</name>
    <name type="synonym">Macropteronotus magur</name>
    <dbReference type="NCBI Taxonomy" id="1594786"/>
    <lineage>
        <taxon>Eukaryota</taxon>
        <taxon>Metazoa</taxon>
        <taxon>Chordata</taxon>
        <taxon>Craniata</taxon>
        <taxon>Vertebrata</taxon>
        <taxon>Euteleostomi</taxon>
        <taxon>Actinopterygii</taxon>
        <taxon>Neopterygii</taxon>
        <taxon>Teleostei</taxon>
        <taxon>Ostariophysi</taxon>
        <taxon>Siluriformes</taxon>
        <taxon>Clariidae</taxon>
        <taxon>Clarias</taxon>
    </lineage>
</organism>
<dbReference type="AlphaFoldDB" id="A0A8J4X8Y6"/>
<keyword evidence="2" id="KW-1185">Reference proteome</keyword>